<proteinExistence type="predicted"/>
<gene>
    <name evidence="1" type="ORF">FRX48_09320</name>
</gene>
<dbReference type="AlphaFoldDB" id="A0A5M8PDJ4"/>
<name>A0A5M8PDJ4_9LECA</name>
<organism evidence="1 2">
    <name type="scientific">Lasallia pustulata</name>
    <dbReference type="NCBI Taxonomy" id="136370"/>
    <lineage>
        <taxon>Eukaryota</taxon>
        <taxon>Fungi</taxon>
        <taxon>Dikarya</taxon>
        <taxon>Ascomycota</taxon>
        <taxon>Pezizomycotina</taxon>
        <taxon>Lecanoromycetes</taxon>
        <taxon>OSLEUM clade</taxon>
        <taxon>Umbilicariomycetidae</taxon>
        <taxon>Umbilicariales</taxon>
        <taxon>Umbilicariaceae</taxon>
        <taxon>Lasallia</taxon>
    </lineage>
</organism>
<sequence length="108" mass="11791">MSGLGVERVDEGVRRKWWGGEDWYEPRKPKVGGRCGRWLVYVVLKLPCEEIAGSRMVAVGRELVPVGSQLLGSTPFGVRCLRGGARVEASTSHTCALHVKGHGLDSFV</sequence>
<accession>A0A5M8PDJ4</accession>
<dbReference type="EMBL" id="VXIT01000022">
    <property type="protein sequence ID" value="KAA6406822.1"/>
    <property type="molecule type" value="Genomic_DNA"/>
</dbReference>
<evidence type="ECO:0000313" key="1">
    <source>
        <dbReference type="EMBL" id="KAA6406822.1"/>
    </source>
</evidence>
<protein>
    <submittedName>
        <fullName evidence="1">Uncharacterized protein</fullName>
    </submittedName>
</protein>
<comment type="caution">
    <text evidence="1">The sequence shown here is derived from an EMBL/GenBank/DDBJ whole genome shotgun (WGS) entry which is preliminary data.</text>
</comment>
<evidence type="ECO:0000313" key="2">
    <source>
        <dbReference type="Proteomes" id="UP000324767"/>
    </source>
</evidence>
<reference evidence="1 2" key="1">
    <citation type="submission" date="2019-09" db="EMBL/GenBank/DDBJ databases">
        <title>The hologenome of the rock-dwelling lichen Lasallia pustulata.</title>
        <authorList>
            <person name="Greshake Tzovaras B."/>
            <person name="Segers F."/>
            <person name="Bicker A."/>
            <person name="Dal Grande F."/>
            <person name="Otte J."/>
            <person name="Hankeln T."/>
            <person name="Schmitt I."/>
            <person name="Ebersberger I."/>
        </authorList>
    </citation>
    <scope>NUCLEOTIDE SEQUENCE [LARGE SCALE GENOMIC DNA]</scope>
    <source>
        <strain evidence="1">A1-1</strain>
    </source>
</reference>
<dbReference type="Proteomes" id="UP000324767">
    <property type="component" value="Unassembled WGS sequence"/>
</dbReference>